<accession>A0A364RAX7</accession>
<dbReference type="OrthoDB" id="9778516at2"/>
<dbReference type="InterPro" id="IPR001478">
    <property type="entry name" value="PDZ"/>
</dbReference>
<reference evidence="2 3" key="1">
    <citation type="submission" date="2018-06" db="EMBL/GenBank/DDBJ databases">
        <authorList>
            <person name="Liu Z.-W."/>
        </authorList>
    </citation>
    <scope>NUCLEOTIDE SEQUENCE [LARGE SCALE GENOMIC DNA]</scope>
    <source>
        <strain evidence="2 3">2b14</strain>
    </source>
</reference>
<keyword evidence="3" id="KW-1185">Reference proteome</keyword>
<dbReference type="InterPro" id="IPR036034">
    <property type="entry name" value="PDZ_sf"/>
</dbReference>
<dbReference type="PIRSF" id="PIRSF016493">
    <property type="entry name" value="Glycyl_aminpptds"/>
    <property type="match status" value="1"/>
</dbReference>
<protein>
    <submittedName>
        <fullName evidence="2">M61 family peptidase</fullName>
    </submittedName>
</protein>
<feature type="domain" description="PDZ" evidence="1">
    <location>
        <begin position="453"/>
        <end position="529"/>
    </location>
</feature>
<name>A0A364RAX7_9BACT</name>
<organism evidence="2 3">
    <name type="scientific">Pontibacter arcticus</name>
    <dbReference type="NCBI Taxonomy" id="2080288"/>
    <lineage>
        <taxon>Bacteria</taxon>
        <taxon>Pseudomonadati</taxon>
        <taxon>Bacteroidota</taxon>
        <taxon>Cytophagia</taxon>
        <taxon>Cytophagales</taxon>
        <taxon>Hymenobacteraceae</taxon>
        <taxon>Pontibacter</taxon>
    </lineage>
</organism>
<dbReference type="Pfam" id="PF05299">
    <property type="entry name" value="Peptidase_M61"/>
    <property type="match status" value="1"/>
</dbReference>
<dbReference type="SUPFAM" id="SSF55486">
    <property type="entry name" value="Metalloproteases ('zincins'), catalytic domain"/>
    <property type="match status" value="1"/>
</dbReference>
<dbReference type="Pfam" id="PF17899">
    <property type="entry name" value="Peptidase_M61_N"/>
    <property type="match status" value="1"/>
</dbReference>
<proteinExistence type="predicted"/>
<dbReference type="SUPFAM" id="SSF50156">
    <property type="entry name" value="PDZ domain-like"/>
    <property type="match status" value="1"/>
</dbReference>
<dbReference type="AlphaFoldDB" id="A0A364RAX7"/>
<dbReference type="InterPro" id="IPR007963">
    <property type="entry name" value="Peptidase_M61_catalytic"/>
</dbReference>
<evidence type="ECO:0000313" key="3">
    <source>
        <dbReference type="Proteomes" id="UP000251692"/>
    </source>
</evidence>
<evidence type="ECO:0000259" key="1">
    <source>
        <dbReference type="PROSITE" id="PS50106"/>
    </source>
</evidence>
<dbReference type="Gene3D" id="2.30.42.10">
    <property type="match status" value="1"/>
</dbReference>
<dbReference type="InterPro" id="IPR024191">
    <property type="entry name" value="Peptidase_M61"/>
</dbReference>
<dbReference type="InterPro" id="IPR027268">
    <property type="entry name" value="Peptidase_M4/M1_CTD_sf"/>
</dbReference>
<evidence type="ECO:0000313" key="2">
    <source>
        <dbReference type="EMBL" id="RAU81453.1"/>
    </source>
</evidence>
<dbReference type="PROSITE" id="PS50106">
    <property type="entry name" value="PDZ"/>
    <property type="match status" value="1"/>
</dbReference>
<dbReference type="EMBL" id="QMDV01000005">
    <property type="protein sequence ID" value="RAU81453.1"/>
    <property type="molecule type" value="Genomic_DNA"/>
</dbReference>
<gene>
    <name evidence="2" type="ORF">DP923_15170</name>
</gene>
<reference evidence="2 3" key="2">
    <citation type="submission" date="2018-07" db="EMBL/GenBank/DDBJ databases">
        <title>Pontibacter sp. 2b14 genomic sequence and assembly.</title>
        <authorList>
            <person name="Du Z.-J."/>
        </authorList>
    </citation>
    <scope>NUCLEOTIDE SEQUENCE [LARGE SCALE GENOMIC DNA]</scope>
    <source>
        <strain evidence="2 3">2b14</strain>
    </source>
</reference>
<comment type="caution">
    <text evidence="2">The sequence shown here is derived from an EMBL/GenBank/DDBJ whole genome shotgun (WGS) entry which is preliminary data.</text>
</comment>
<dbReference type="Gene3D" id="1.10.390.10">
    <property type="entry name" value="Neutral Protease Domain 2"/>
    <property type="match status" value="1"/>
</dbReference>
<dbReference type="Proteomes" id="UP000251692">
    <property type="component" value="Unassembled WGS sequence"/>
</dbReference>
<dbReference type="Pfam" id="PF00595">
    <property type="entry name" value="PDZ"/>
    <property type="match status" value="1"/>
</dbReference>
<dbReference type="SMART" id="SM00228">
    <property type="entry name" value="PDZ"/>
    <property type="match status" value="1"/>
</dbReference>
<sequence>MITYHLSYDNPLTHVLHITITIPQNKQQQVYLQLPAWRPGRYELQQFVQKLYTVTATGDKQSITVSKITKDKWVLQTNGAETIEVKYSFYAHQMDGGGSWLDEEQLYLNPINCLMAVEGREQEACRLQLSIPENWQIACGLPEEQSHTLVAANYDELVDSPSIASGSLEKRTFEVNGILFHIWLQGNCQPDWGKIIPDFEAFTKEQLAVFKDFPVTDYHYLIQILPYRFYHGVEHANSTVITLGPSELLMAPSLYKELLGVSSHELFHTWNIKKIRPKEMLPYNYASENYFRTGYIAEGITTYYGDYMLARAGVFTAAQYFEELNTTLQRYFADNGHQNLSVADSSFDLWLDGYKPGIPDRKVSIYIKGALTALLLDLQLRQITANTASLDTVMQALWEEFGKKEIGYTAEAYENLVENIAGKSFRSYFDNYINDTTPLEPALAEALRFVGCTLKITENPLVHESKYGFKITSDQSIKVAAIAPGSPASMALSIDDELIALNGRKLENNLQQLLSLPSEKTELTVFRNKTLRTVILQADGKNYYGKYTIEKNPDASETEKQNFKLWLKQDF</sequence>
<dbReference type="InterPro" id="IPR040756">
    <property type="entry name" value="Peptidase_M61_N"/>
</dbReference>
<dbReference type="Gene3D" id="2.60.40.3650">
    <property type="match status" value="1"/>
</dbReference>